<comment type="caution">
    <text evidence="5">The sequence shown here is derived from an EMBL/GenBank/DDBJ whole genome shotgun (WGS) entry which is preliminary data.</text>
</comment>
<accession>A0ABS5HYI3</accession>
<dbReference type="InterPro" id="IPR036465">
    <property type="entry name" value="vWFA_dom_sf"/>
</dbReference>
<dbReference type="SUPFAM" id="SSF53300">
    <property type="entry name" value="vWA-like"/>
    <property type="match status" value="1"/>
</dbReference>
<evidence type="ECO:0000256" key="2">
    <source>
        <dbReference type="ARBA" id="ARBA00022837"/>
    </source>
</evidence>
<dbReference type="Pfam" id="PF05567">
    <property type="entry name" value="T4P_PilY1"/>
    <property type="match status" value="1"/>
</dbReference>
<dbReference type="EMBL" id="JAAIKR010000001">
    <property type="protein sequence ID" value="MBR9726696.1"/>
    <property type="molecule type" value="Genomic_DNA"/>
</dbReference>
<gene>
    <name evidence="5" type="ORF">G3R48_01660</name>
</gene>
<evidence type="ECO:0000256" key="1">
    <source>
        <dbReference type="ARBA" id="ARBA00022723"/>
    </source>
</evidence>
<feature type="chain" id="PRO_5046347037" evidence="3">
    <location>
        <begin position="28"/>
        <end position="1175"/>
    </location>
</feature>
<protein>
    <submittedName>
        <fullName evidence="5">rRNA (Guanine-N1)-methyltransferase</fullName>
    </submittedName>
</protein>
<feature type="signal peptide" evidence="3">
    <location>
        <begin position="1"/>
        <end position="27"/>
    </location>
</feature>
<keyword evidence="3" id="KW-0732">Signal</keyword>
<keyword evidence="1" id="KW-0479">Metal-binding</keyword>
<evidence type="ECO:0000313" key="5">
    <source>
        <dbReference type="EMBL" id="MBR9726696.1"/>
    </source>
</evidence>
<evidence type="ECO:0000256" key="3">
    <source>
        <dbReference type="SAM" id="SignalP"/>
    </source>
</evidence>
<sequence length="1175" mass="127017">MFLKQIFYTGVFVTLGSVAATIAPVMADDTELYVLESSVRSNDNPQVLIILDTSGSMDTDFTAPTFHSQQALTNSTKIFFSHDARLVPTASSNQYFTYDKNGCHVSKDFLGTYGTYTGYFRHYDGSKWVKYPLNDGSVINTVDCYEDIAEKVTTNTGGVTGYPVDELASPYDNDITKAELTEFGLGDPVYLFTKEYIDWFHQNNKPNGWANGDSYTRMDVAKRVLEEIIVNSPGVDFGLAIFNKNSKTSQDGGRIISGISANSIANKKSMIKSIDDSKSISGNYTPLCETLYEAYSYLYGQPVKFGHKTSGSNDNPSYDTSIENSAGNTYISPFVNKYCQSKASIIYVTDGIPNKDTSADTNIKALPGIDLTVGVDVKWDNKTTTNLLPSIAKWMYTNDVNSNIPGVQSVTTHTIGFSSGAADAAEILQATADNAGGKYYPANSAQELKASLLNVLAEINSKDASFSAPSVVLDKTQTGDAAYFAMFLPGKGPRWSGNLKKFKVAADGAVIDKNDKDAIDTSGSIAKEACPLWTVDCSGLDYAGYNVSDGGVAQILRDKYKTSVANRKVLVNTSSSGNLVTFNKTNIQQISNLNTDEKLSDFMGVTVDAIDSTLDWVRGVNVDAEPYSDDANATPPYLRQDIIGDPLHSRPLVINFGNETEPDVRILMGTNHGFMHMFKDTEKDGTGSVEESWAFMPSELLGNLKGLRDNPSTGVHSIYGIDSSPVSYLERDSNGKVSKAWVYFGMRRGGSSYYALDVSVPDSPKLKWIKSNDNYAVLGESWAEPVITKIAGWPAGALTASDAEPVLVIGAGYNATTKDGASVGADDTHGAGVVILAASSGQLIHQFGQSALGANTVMPGLTDSIPNKVAVLDSNNNQLTDRIYATDTGANIWRIDLPGLPTDTSNPWSAYKFASLGGNTTASDIRFFSEPVIAQTAFSNVTEHTYTDASGVSHTSSQYQNIPYDAVVVGSGHRPHPLNKARNDQFFVFQDRNIVSKSYSSASGNTTPSLLTISDLYNVTSESPTTEAELLAFGEKRGWYYNFADEGEKSLSAATIVQGRVFFTSYVPEIGATANACLIPGQGRLYGFDLHKGIRAYSHSEDYFDIGEQVPDTPTLIIPKNGDDDSYMYLIGIGDAANQMKKEESVIDDGCPAGDNSCVGGGLGVNQIYYHLHEI</sequence>
<evidence type="ECO:0000259" key="4">
    <source>
        <dbReference type="Pfam" id="PF05567"/>
    </source>
</evidence>
<name>A0ABS5HYI3_9GAMM</name>
<evidence type="ECO:0000313" key="6">
    <source>
        <dbReference type="Proteomes" id="UP000811844"/>
    </source>
</evidence>
<dbReference type="Gene3D" id="3.40.50.410">
    <property type="entry name" value="von Willebrand factor, type A domain"/>
    <property type="match status" value="1"/>
</dbReference>
<dbReference type="Proteomes" id="UP000811844">
    <property type="component" value="Unassembled WGS sequence"/>
</dbReference>
<feature type="domain" description="PilY1 beta-propeller" evidence="4">
    <location>
        <begin position="664"/>
        <end position="926"/>
    </location>
</feature>
<organism evidence="5 6">
    <name type="scientific">Shewanella intestini</name>
    <dbReference type="NCBI Taxonomy" id="2017544"/>
    <lineage>
        <taxon>Bacteria</taxon>
        <taxon>Pseudomonadati</taxon>
        <taxon>Pseudomonadota</taxon>
        <taxon>Gammaproteobacteria</taxon>
        <taxon>Alteromonadales</taxon>
        <taxon>Shewanellaceae</taxon>
        <taxon>Shewanella</taxon>
    </lineage>
</organism>
<dbReference type="RefSeq" id="WP_153660917.1">
    <property type="nucleotide sequence ID" value="NZ_JAAIKR010000001.1"/>
</dbReference>
<proteinExistence type="predicted"/>
<keyword evidence="2" id="KW-0106">Calcium</keyword>
<dbReference type="InterPro" id="IPR008707">
    <property type="entry name" value="B-propeller_PilY1"/>
</dbReference>
<reference evidence="5 6" key="1">
    <citation type="submission" date="2020-02" db="EMBL/GenBank/DDBJ databases">
        <title>Shewanella WXL01 sp. nov., a marine bacterium isolated from green algae in Luhuitou Fringing Reef (Northern South China Sea).</title>
        <authorList>
            <person name="Wang X."/>
        </authorList>
    </citation>
    <scope>NUCLEOTIDE SEQUENCE [LARGE SCALE GENOMIC DNA]</scope>
    <source>
        <strain evidence="5 6">MCCC 1A01895</strain>
    </source>
</reference>
<keyword evidence="6" id="KW-1185">Reference proteome</keyword>